<name>A0ABP0KKA6_9DINO</name>
<sequence>MRRRGPFAGKWNFGPSGFKSVATVPRAANIPKHLSVVQIGDKTVLSEHLASLFTWKDLLDHGIVSCVSLACNLSPVNASQLLLKVEESALAFVPQVPASGRKRM</sequence>
<protein>
    <submittedName>
        <fullName evidence="1">Uncharacterized protein</fullName>
    </submittedName>
</protein>
<evidence type="ECO:0000313" key="1">
    <source>
        <dbReference type="EMBL" id="CAK9027047.1"/>
    </source>
</evidence>
<dbReference type="Proteomes" id="UP001642484">
    <property type="component" value="Unassembled WGS sequence"/>
</dbReference>
<organism evidence="1 2">
    <name type="scientific">Durusdinium trenchii</name>
    <dbReference type="NCBI Taxonomy" id="1381693"/>
    <lineage>
        <taxon>Eukaryota</taxon>
        <taxon>Sar</taxon>
        <taxon>Alveolata</taxon>
        <taxon>Dinophyceae</taxon>
        <taxon>Suessiales</taxon>
        <taxon>Symbiodiniaceae</taxon>
        <taxon>Durusdinium</taxon>
    </lineage>
</organism>
<gene>
    <name evidence="1" type="ORF">CCMP2556_LOCUS16607</name>
</gene>
<comment type="caution">
    <text evidence="1">The sequence shown here is derived from an EMBL/GenBank/DDBJ whole genome shotgun (WGS) entry which is preliminary data.</text>
</comment>
<reference evidence="1 2" key="1">
    <citation type="submission" date="2024-02" db="EMBL/GenBank/DDBJ databases">
        <authorList>
            <person name="Chen Y."/>
            <person name="Shah S."/>
            <person name="Dougan E. K."/>
            <person name="Thang M."/>
            <person name="Chan C."/>
        </authorList>
    </citation>
    <scope>NUCLEOTIDE SEQUENCE [LARGE SCALE GENOMIC DNA]</scope>
</reference>
<evidence type="ECO:0000313" key="2">
    <source>
        <dbReference type="Proteomes" id="UP001642484"/>
    </source>
</evidence>
<keyword evidence="2" id="KW-1185">Reference proteome</keyword>
<proteinExistence type="predicted"/>
<accession>A0ABP0KKA6</accession>
<dbReference type="EMBL" id="CAXAMN010008891">
    <property type="protein sequence ID" value="CAK9027047.1"/>
    <property type="molecule type" value="Genomic_DNA"/>
</dbReference>